<evidence type="ECO:0000256" key="1">
    <source>
        <dbReference type="SAM" id="MobiDB-lite"/>
    </source>
</evidence>
<protein>
    <recommendedName>
        <fullName evidence="4">Lipoprotein</fullName>
    </recommendedName>
</protein>
<evidence type="ECO:0000313" key="3">
    <source>
        <dbReference type="Proteomes" id="UP001611383"/>
    </source>
</evidence>
<feature type="region of interest" description="Disordered" evidence="1">
    <location>
        <begin position="1"/>
        <end position="28"/>
    </location>
</feature>
<evidence type="ECO:0008006" key="4">
    <source>
        <dbReference type="Google" id="ProtNLM"/>
    </source>
</evidence>
<reference evidence="2 3" key="1">
    <citation type="submission" date="2019-08" db="EMBL/GenBank/DDBJ databases">
        <title>Archangium and Cystobacter genomes.</title>
        <authorList>
            <person name="Chen I.-C.K."/>
            <person name="Wielgoss S."/>
        </authorList>
    </citation>
    <scope>NUCLEOTIDE SEQUENCE [LARGE SCALE GENOMIC DNA]</scope>
    <source>
        <strain evidence="2 3">Cbm 6</strain>
    </source>
</reference>
<evidence type="ECO:0000313" key="2">
    <source>
        <dbReference type="EMBL" id="WNG45664.1"/>
    </source>
</evidence>
<proteinExistence type="predicted"/>
<sequence>MTSVSGPSNARSMSVQSTQPTVSPSKAKAIWQGELDKDVAERNAMKNTEVGWLNSVRVDNYKKNVETDMEKFLQENPDATEDEIREQAKQLIHKHSMHEIIGKMSDDYFLNKIMQKTKELREDMWK</sequence>
<organism evidence="2 3">
    <name type="scientific">Archangium minus</name>
    <dbReference type="NCBI Taxonomy" id="83450"/>
    <lineage>
        <taxon>Bacteria</taxon>
        <taxon>Pseudomonadati</taxon>
        <taxon>Myxococcota</taxon>
        <taxon>Myxococcia</taxon>
        <taxon>Myxococcales</taxon>
        <taxon>Cystobacterineae</taxon>
        <taxon>Archangiaceae</taxon>
        <taxon>Archangium</taxon>
    </lineage>
</organism>
<dbReference type="EMBL" id="CP043494">
    <property type="protein sequence ID" value="WNG45664.1"/>
    <property type="molecule type" value="Genomic_DNA"/>
</dbReference>
<dbReference type="Proteomes" id="UP001611383">
    <property type="component" value="Chromosome"/>
</dbReference>
<name>A0ABY9WR86_9BACT</name>
<dbReference type="RefSeq" id="WP_395820961.1">
    <property type="nucleotide sequence ID" value="NZ_CP043494.1"/>
</dbReference>
<keyword evidence="3" id="KW-1185">Reference proteome</keyword>
<accession>A0ABY9WR86</accession>
<gene>
    <name evidence="2" type="ORF">F0U60_17315</name>
</gene>
<feature type="compositionally biased region" description="Polar residues" evidence="1">
    <location>
        <begin position="1"/>
        <end position="24"/>
    </location>
</feature>